<protein>
    <recommendedName>
        <fullName evidence="3">Ribosome modulation factor</fullName>
    </recommendedName>
</protein>
<reference evidence="1 2" key="1">
    <citation type="submission" date="2020-04" db="EMBL/GenBank/DDBJ databases">
        <title>Ralstonia insidiosa genome sequencing and assembly.</title>
        <authorList>
            <person name="Martins R.C.R."/>
            <person name="Perdigao-Neto L.V."/>
            <person name="Levin A.S.S."/>
            <person name="Costa S.F."/>
        </authorList>
    </citation>
    <scope>NUCLEOTIDE SEQUENCE [LARGE SCALE GENOMIC DNA]</scope>
    <source>
        <strain evidence="1 2">5047</strain>
    </source>
</reference>
<dbReference type="Proteomes" id="UP000575469">
    <property type="component" value="Unassembled WGS sequence"/>
</dbReference>
<organism evidence="1 2">
    <name type="scientific">Ralstonia insidiosa</name>
    <dbReference type="NCBI Taxonomy" id="190721"/>
    <lineage>
        <taxon>Bacteria</taxon>
        <taxon>Pseudomonadati</taxon>
        <taxon>Pseudomonadota</taxon>
        <taxon>Betaproteobacteria</taxon>
        <taxon>Burkholderiales</taxon>
        <taxon>Burkholderiaceae</taxon>
        <taxon>Ralstonia</taxon>
    </lineage>
</organism>
<evidence type="ECO:0000313" key="2">
    <source>
        <dbReference type="Proteomes" id="UP000575469"/>
    </source>
</evidence>
<dbReference type="RefSeq" id="WP_169339410.1">
    <property type="nucleotide sequence ID" value="NZ_JABBZM010000003.1"/>
</dbReference>
<name>A0A848NWA8_9RALS</name>
<evidence type="ECO:0000313" key="1">
    <source>
        <dbReference type="EMBL" id="NMV37223.1"/>
    </source>
</evidence>
<dbReference type="EMBL" id="JABBZM010000003">
    <property type="protein sequence ID" value="NMV37223.1"/>
    <property type="molecule type" value="Genomic_DNA"/>
</dbReference>
<comment type="caution">
    <text evidence="1">The sequence shown here is derived from an EMBL/GenBank/DDBJ whole genome shotgun (WGS) entry which is preliminary data.</text>
</comment>
<evidence type="ECO:0008006" key="3">
    <source>
        <dbReference type="Google" id="ProtNLM"/>
    </source>
</evidence>
<gene>
    <name evidence="1" type="ORF">HGR00_04815</name>
</gene>
<accession>A0A848NWA8</accession>
<proteinExistence type="predicted"/>
<sequence length="63" mass="7035">MQEVFQTRANVRAQGAEAYRQGKPMSDCPYQEYTCAHREWVEAYDAERIGAEQAAAAHTAEAA</sequence>
<dbReference type="AlphaFoldDB" id="A0A848NWA8"/>
<dbReference type="NCBIfam" id="NF041886">
    <property type="entry name" value="Rmf_CrpP_fam"/>
    <property type="match status" value="1"/>
</dbReference>